<evidence type="ECO:0000256" key="8">
    <source>
        <dbReference type="ARBA" id="ARBA00023212"/>
    </source>
</evidence>
<dbReference type="InterPro" id="IPR047501">
    <property type="entry name" value="DD_CATIP"/>
</dbReference>
<comment type="subcellular location">
    <subcellularLocation>
        <location evidence="2">Cell membrane</location>
    </subcellularLocation>
    <subcellularLocation>
        <location evidence="3">Cytoplasm</location>
        <location evidence="3">Cytoskeleton</location>
    </subcellularLocation>
    <subcellularLocation>
        <location evidence="1">Nucleus</location>
    </subcellularLocation>
</comment>
<evidence type="ECO:0000256" key="12">
    <source>
        <dbReference type="ARBA" id="ARBA00039249"/>
    </source>
</evidence>
<dbReference type="GO" id="GO:0005856">
    <property type="term" value="C:cytoskeleton"/>
    <property type="evidence" value="ECO:0007669"/>
    <property type="project" value="UniProtKB-SubCell"/>
</dbReference>
<feature type="region of interest" description="Disordered" evidence="13">
    <location>
        <begin position="351"/>
        <end position="380"/>
    </location>
</feature>
<evidence type="ECO:0000256" key="10">
    <source>
        <dbReference type="ARBA" id="ARBA00037538"/>
    </source>
</evidence>
<dbReference type="GO" id="GO:0005886">
    <property type="term" value="C:plasma membrane"/>
    <property type="evidence" value="ECO:0007669"/>
    <property type="project" value="UniProtKB-SubCell"/>
</dbReference>
<dbReference type="KEGG" id="pmrn:116941031"/>
<dbReference type="Proteomes" id="UP001318040">
    <property type="component" value="Chromosome 10"/>
</dbReference>
<dbReference type="CTD" id="375307"/>
<organism evidence="15 16">
    <name type="scientific">Petromyzon marinus</name>
    <name type="common">Sea lamprey</name>
    <dbReference type="NCBI Taxonomy" id="7757"/>
    <lineage>
        <taxon>Eukaryota</taxon>
        <taxon>Metazoa</taxon>
        <taxon>Chordata</taxon>
        <taxon>Craniata</taxon>
        <taxon>Vertebrata</taxon>
        <taxon>Cyclostomata</taxon>
        <taxon>Hyperoartia</taxon>
        <taxon>Petromyzontiformes</taxon>
        <taxon>Petromyzontidae</taxon>
        <taxon>Petromyzon</taxon>
    </lineage>
</organism>
<dbReference type="AlphaFoldDB" id="A0AAJ7WRU5"/>
<keyword evidence="6" id="KW-0970">Cilium biogenesis/degradation</keyword>
<keyword evidence="15" id="KW-1185">Reference proteome</keyword>
<dbReference type="GO" id="GO:0005634">
    <property type="term" value="C:nucleus"/>
    <property type="evidence" value="ECO:0007669"/>
    <property type="project" value="UniProtKB-SubCell"/>
</dbReference>
<evidence type="ECO:0000256" key="7">
    <source>
        <dbReference type="ARBA" id="ARBA00023136"/>
    </source>
</evidence>
<name>A0AAJ7WRU5_PETMA</name>
<gene>
    <name evidence="16" type="primary">CATIP</name>
</gene>
<dbReference type="PANTHER" id="PTHR15505:SF3">
    <property type="entry name" value="CILIOGENESIS-ASSOCIATED TTC17-INTERACTING PROTEIN"/>
    <property type="match status" value="1"/>
</dbReference>
<dbReference type="Pfam" id="PF21772">
    <property type="entry name" value="CATIP_N"/>
    <property type="match status" value="1"/>
</dbReference>
<keyword evidence="8" id="KW-0206">Cytoskeleton</keyword>
<protein>
    <recommendedName>
        <fullName evidence="12">Ciliogenesis-associated TTC17-interacting protein</fullName>
    </recommendedName>
</protein>
<dbReference type="PANTHER" id="PTHR15505">
    <property type="entry name" value="RIIA DOMAIN-CONTAINING PROTEIN 1"/>
    <property type="match status" value="1"/>
</dbReference>
<evidence type="ECO:0000256" key="3">
    <source>
        <dbReference type="ARBA" id="ARBA00004245"/>
    </source>
</evidence>
<comment type="function">
    <text evidence="10">Plays a role in primary ciliogenesis by modulating actin polymerization.</text>
</comment>
<evidence type="ECO:0000256" key="13">
    <source>
        <dbReference type="SAM" id="MobiDB-lite"/>
    </source>
</evidence>
<feature type="domain" description="Ciliogenesis-associated TTC17-interacting protein N-terminal" evidence="14">
    <location>
        <begin position="17"/>
        <end position="250"/>
    </location>
</feature>
<dbReference type="RefSeq" id="XP_032807487.1">
    <property type="nucleotide sequence ID" value="XM_032951596.1"/>
</dbReference>
<evidence type="ECO:0000256" key="2">
    <source>
        <dbReference type="ARBA" id="ARBA00004236"/>
    </source>
</evidence>
<evidence type="ECO:0000256" key="4">
    <source>
        <dbReference type="ARBA" id="ARBA00022475"/>
    </source>
</evidence>
<dbReference type="GO" id="GO:0030041">
    <property type="term" value="P:actin filament polymerization"/>
    <property type="evidence" value="ECO:0007669"/>
    <property type="project" value="TreeGrafter"/>
</dbReference>
<dbReference type="CDD" id="cd22973">
    <property type="entry name" value="DD_CATIP"/>
    <property type="match status" value="1"/>
</dbReference>
<evidence type="ECO:0000256" key="5">
    <source>
        <dbReference type="ARBA" id="ARBA00022490"/>
    </source>
</evidence>
<evidence type="ECO:0000313" key="15">
    <source>
        <dbReference type="Proteomes" id="UP001318040"/>
    </source>
</evidence>
<evidence type="ECO:0000256" key="11">
    <source>
        <dbReference type="ARBA" id="ARBA00037938"/>
    </source>
</evidence>
<keyword evidence="7" id="KW-0472">Membrane</keyword>
<reference evidence="16" key="1">
    <citation type="submission" date="2025-08" db="UniProtKB">
        <authorList>
            <consortium name="RefSeq"/>
        </authorList>
    </citation>
    <scope>IDENTIFICATION</scope>
    <source>
        <tissue evidence="16">Sperm</tissue>
    </source>
</reference>
<evidence type="ECO:0000256" key="9">
    <source>
        <dbReference type="ARBA" id="ARBA00023242"/>
    </source>
</evidence>
<comment type="similarity">
    <text evidence="11">Belongs to the CATIP family.</text>
</comment>
<evidence type="ECO:0000256" key="6">
    <source>
        <dbReference type="ARBA" id="ARBA00022794"/>
    </source>
</evidence>
<evidence type="ECO:0000256" key="1">
    <source>
        <dbReference type="ARBA" id="ARBA00004123"/>
    </source>
</evidence>
<keyword evidence="4" id="KW-1003">Cell membrane</keyword>
<dbReference type="GO" id="GO:0044782">
    <property type="term" value="P:cilium organization"/>
    <property type="evidence" value="ECO:0007669"/>
    <property type="project" value="TreeGrafter"/>
</dbReference>
<evidence type="ECO:0000259" key="14">
    <source>
        <dbReference type="Pfam" id="PF21772"/>
    </source>
</evidence>
<dbReference type="InterPro" id="IPR048777">
    <property type="entry name" value="CATIP_N"/>
</dbReference>
<keyword evidence="5" id="KW-0963">Cytoplasm</keyword>
<keyword evidence="9" id="KW-0539">Nucleus</keyword>
<sequence length="380" mass="42316">MDQESEGALSHLRASEEAINFLASIDPQELSHCLFGDELMTMSRDGTHLGEFRMRVYSAPYREHPDSGGGTRFLVHATSKGAINDIPCGTTVCAYVTTNLATLEQHHHEYLELNEQALDRKVELVWQEESLLVNKVVTEGEEVLRESVRLEMSHLAGFLSEASCLLLTRLLTRRAHVPHDLTFLCLDSESCLATCTFRSLGTEELSIGEKKVEVFGIERTLYSQTAPPTTWHSYYLLDGHLVRREQVGSPTTMMIVRLPAQTPAAEEAEEEGDTDSGVEQQTLNWEEDMQMYSRFLDRKEELLSEHAEYARAHPELRALLGDFLQYLLLRKPADPVACAAPYFASFSALDRDIPSTRSPPTPQSTTDATAAASPGDGVVA</sequence>
<evidence type="ECO:0000313" key="16">
    <source>
        <dbReference type="RefSeq" id="XP_032807487.1"/>
    </source>
</evidence>
<accession>A0AAJ7WRU5</accession>
<proteinExistence type="inferred from homology"/>